<feature type="domain" description="3-hydroxyisobutyrate dehydrogenase-like NAD-binding" evidence="6">
    <location>
        <begin position="169"/>
        <end position="285"/>
    </location>
</feature>
<dbReference type="PANTHER" id="PTHR43580:SF2">
    <property type="entry name" value="CYTOKINE-LIKE NUCLEAR FACTOR N-PAC"/>
    <property type="match status" value="1"/>
</dbReference>
<dbReference type="InterPro" id="IPR036291">
    <property type="entry name" value="NAD(P)-bd_dom_sf"/>
</dbReference>
<evidence type="ECO:0000259" key="5">
    <source>
        <dbReference type="Pfam" id="PF03446"/>
    </source>
</evidence>
<feature type="region of interest" description="Disordered" evidence="4">
    <location>
        <begin position="290"/>
        <end position="311"/>
    </location>
</feature>
<reference evidence="7 8" key="1">
    <citation type="submission" date="2024-09" db="EMBL/GenBank/DDBJ databases">
        <authorList>
            <person name="Sun Q."/>
            <person name="Mori K."/>
        </authorList>
    </citation>
    <scope>NUCLEOTIDE SEQUENCE [LARGE SCALE GENOMIC DNA]</scope>
    <source>
        <strain evidence="7 8">JCM 4362</strain>
    </source>
</reference>
<evidence type="ECO:0000313" key="7">
    <source>
        <dbReference type="EMBL" id="MFB9518991.1"/>
    </source>
</evidence>
<dbReference type="Gene3D" id="3.40.50.720">
    <property type="entry name" value="NAD(P)-binding Rossmann-like Domain"/>
    <property type="match status" value="1"/>
</dbReference>
<dbReference type="InterPro" id="IPR006115">
    <property type="entry name" value="6PGDH_NADP-bd"/>
</dbReference>
<sequence>MTTPRPVVAVLGTGIIGAPVARNLARGGFTVRAWNRTRAKADALAADGVHVADTPADAVDGADVVLTVLNDGPRVLEAVRAAAPKLAAGTVWVQVSTVGEDIDAIAAHAAEAGLVLVDAPVLGTRRPAELGELTVLAAGPESVRETVQPLFDTIGSRTVWVGEDGAEGRSSRLKLVLNTWVVALTNGVGEALSLAKGLDVDPKLFLDAITGGPLDSGYLQGKSGAILTGDFTPSFSVDNAEKDARLAAEAARRTGLRLDGIEAARDRFARASAQGHGGEDMAAVYFASFEGEGTAGDPDGPGRSADAGPHA</sequence>
<dbReference type="PANTHER" id="PTHR43580">
    <property type="entry name" value="OXIDOREDUCTASE GLYR1-RELATED"/>
    <property type="match status" value="1"/>
</dbReference>
<dbReference type="EC" id="1.1.-.-" evidence="7"/>
<dbReference type="Pfam" id="PF03446">
    <property type="entry name" value="NAD_binding_2"/>
    <property type="match status" value="1"/>
</dbReference>
<accession>A0ABV5P725</accession>
<gene>
    <name evidence="7" type="ORF">ACFFTU_03365</name>
</gene>
<dbReference type="InterPro" id="IPR013328">
    <property type="entry name" value="6PGD_dom2"/>
</dbReference>
<dbReference type="GO" id="GO:0016491">
    <property type="term" value="F:oxidoreductase activity"/>
    <property type="evidence" value="ECO:0007669"/>
    <property type="project" value="UniProtKB-KW"/>
</dbReference>
<dbReference type="InterPro" id="IPR051265">
    <property type="entry name" value="HIBADH-related_NP60_sf"/>
</dbReference>
<keyword evidence="3" id="KW-0520">NAD</keyword>
<name>A0ABV5P725_STRCM</name>
<comment type="similarity">
    <text evidence="1">Belongs to the HIBADH-related family.</text>
</comment>
<dbReference type="InterPro" id="IPR008927">
    <property type="entry name" value="6-PGluconate_DH-like_C_sf"/>
</dbReference>
<evidence type="ECO:0000256" key="2">
    <source>
        <dbReference type="ARBA" id="ARBA00023002"/>
    </source>
</evidence>
<proteinExistence type="inferred from homology"/>
<dbReference type="InterPro" id="IPR015815">
    <property type="entry name" value="HIBADH-related"/>
</dbReference>
<dbReference type="EMBL" id="JBHMCR010000002">
    <property type="protein sequence ID" value="MFB9518991.1"/>
    <property type="molecule type" value="Genomic_DNA"/>
</dbReference>
<dbReference type="Pfam" id="PF14833">
    <property type="entry name" value="NAD_binding_11"/>
    <property type="match status" value="1"/>
</dbReference>
<evidence type="ECO:0000259" key="6">
    <source>
        <dbReference type="Pfam" id="PF14833"/>
    </source>
</evidence>
<dbReference type="Gene3D" id="1.10.1040.10">
    <property type="entry name" value="N-(1-d-carboxylethyl)-l-norvaline Dehydrogenase, domain 2"/>
    <property type="match status" value="1"/>
</dbReference>
<dbReference type="SUPFAM" id="SSF51735">
    <property type="entry name" value="NAD(P)-binding Rossmann-fold domains"/>
    <property type="match status" value="1"/>
</dbReference>
<organism evidence="7 8">
    <name type="scientific">Streptomyces cremeus</name>
    <dbReference type="NCBI Taxonomy" id="66881"/>
    <lineage>
        <taxon>Bacteria</taxon>
        <taxon>Bacillati</taxon>
        <taxon>Actinomycetota</taxon>
        <taxon>Actinomycetes</taxon>
        <taxon>Kitasatosporales</taxon>
        <taxon>Streptomycetaceae</taxon>
        <taxon>Streptomyces</taxon>
    </lineage>
</organism>
<dbReference type="InterPro" id="IPR029154">
    <property type="entry name" value="HIBADH-like_NADP-bd"/>
</dbReference>
<keyword evidence="8" id="KW-1185">Reference proteome</keyword>
<comment type="caution">
    <text evidence="7">The sequence shown here is derived from an EMBL/GenBank/DDBJ whole genome shotgun (WGS) entry which is preliminary data.</text>
</comment>
<feature type="domain" description="6-phosphogluconate dehydrogenase NADP-binding" evidence="5">
    <location>
        <begin position="8"/>
        <end position="162"/>
    </location>
</feature>
<dbReference type="RefSeq" id="WP_345217727.1">
    <property type="nucleotide sequence ID" value="NZ_BAAAXE010000001.1"/>
</dbReference>
<evidence type="ECO:0000256" key="1">
    <source>
        <dbReference type="ARBA" id="ARBA00009080"/>
    </source>
</evidence>
<evidence type="ECO:0000256" key="3">
    <source>
        <dbReference type="ARBA" id="ARBA00023027"/>
    </source>
</evidence>
<dbReference type="PIRSF" id="PIRSF000103">
    <property type="entry name" value="HIBADH"/>
    <property type="match status" value="1"/>
</dbReference>
<evidence type="ECO:0000313" key="8">
    <source>
        <dbReference type="Proteomes" id="UP001589718"/>
    </source>
</evidence>
<protein>
    <submittedName>
        <fullName evidence="7">NAD(P)-dependent oxidoreductase</fullName>
        <ecNumber evidence="7">1.1.-.-</ecNumber>
    </submittedName>
</protein>
<keyword evidence="2 7" id="KW-0560">Oxidoreductase</keyword>
<dbReference type="SUPFAM" id="SSF48179">
    <property type="entry name" value="6-phosphogluconate dehydrogenase C-terminal domain-like"/>
    <property type="match status" value="1"/>
</dbReference>
<evidence type="ECO:0000256" key="4">
    <source>
        <dbReference type="SAM" id="MobiDB-lite"/>
    </source>
</evidence>
<dbReference type="Proteomes" id="UP001589718">
    <property type="component" value="Unassembled WGS sequence"/>
</dbReference>